<evidence type="ECO:0000313" key="3">
    <source>
        <dbReference type="Proteomes" id="UP000656548"/>
    </source>
</evidence>
<feature type="signal peptide" evidence="1">
    <location>
        <begin position="1"/>
        <end position="25"/>
    </location>
</feature>
<dbReference type="Proteomes" id="UP000656548">
    <property type="component" value="Unassembled WGS sequence"/>
</dbReference>
<evidence type="ECO:0000313" key="2">
    <source>
        <dbReference type="EMBL" id="MBE1577347.1"/>
    </source>
</evidence>
<reference evidence="2 3" key="1">
    <citation type="submission" date="2020-10" db="EMBL/GenBank/DDBJ databases">
        <title>Sequencing the genomes of 1000 actinobacteria strains.</title>
        <authorList>
            <person name="Klenk H.-P."/>
        </authorList>
    </citation>
    <scope>NUCLEOTIDE SEQUENCE [LARGE SCALE GENOMIC DNA]</scope>
    <source>
        <strain evidence="2 3">DSM 46661</strain>
    </source>
</reference>
<sequence length="125" mass="13532">MRKLFAGVLAAAAMSVTLLSGTATASGEVGVAGVGNQVCDYGEACLFAWPNWDGPTWDANGCGWHILDGWMQNQTSSVRAHGNAITLWDWNHGTNQWHKMTTVQAWESLRLVGSNDRTDAITVHC</sequence>
<gene>
    <name evidence="2" type="ORF">H4W30_004407</name>
</gene>
<comment type="caution">
    <text evidence="2">The sequence shown here is derived from an EMBL/GenBank/DDBJ whole genome shotgun (WGS) entry which is preliminary data.</text>
</comment>
<accession>A0ABR9LAI7</accession>
<feature type="chain" id="PRO_5045485065" description="Peptidase inhibitor family I36" evidence="1">
    <location>
        <begin position="26"/>
        <end position="125"/>
    </location>
</feature>
<evidence type="ECO:0008006" key="4">
    <source>
        <dbReference type="Google" id="ProtNLM"/>
    </source>
</evidence>
<evidence type="ECO:0000256" key="1">
    <source>
        <dbReference type="SAM" id="SignalP"/>
    </source>
</evidence>
<dbReference type="EMBL" id="JADBEJ010000005">
    <property type="protein sequence ID" value="MBE1577347.1"/>
    <property type="molecule type" value="Genomic_DNA"/>
</dbReference>
<name>A0ABR9LAI7_9PSEU</name>
<keyword evidence="3" id="KW-1185">Reference proteome</keyword>
<protein>
    <recommendedName>
        <fullName evidence="4">Peptidase inhibitor family I36</fullName>
    </recommendedName>
</protein>
<dbReference type="RefSeq" id="WP_192744529.1">
    <property type="nucleotide sequence ID" value="NZ_JADBEJ010000005.1"/>
</dbReference>
<keyword evidence="1" id="KW-0732">Signal</keyword>
<organism evidence="2 3">
    <name type="scientific">Amycolatopsis roodepoortensis</name>
    <dbReference type="NCBI Taxonomy" id="700274"/>
    <lineage>
        <taxon>Bacteria</taxon>
        <taxon>Bacillati</taxon>
        <taxon>Actinomycetota</taxon>
        <taxon>Actinomycetes</taxon>
        <taxon>Pseudonocardiales</taxon>
        <taxon>Pseudonocardiaceae</taxon>
        <taxon>Amycolatopsis</taxon>
    </lineage>
</organism>
<proteinExistence type="predicted"/>